<dbReference type="InterPro" id="IPR051906">
    <property type="entry name" value="TolC-like"/>
</dbReference>
<protein>
    <submittedName>
        <fullName evidence="9">Type I secretion system outer membrane protein, TolC family</fullName>
    </submittedName>
</protein>
<feature type="signal peptide" evidence="8">
    <location>
        <begin position="1"/>
        <end position="19"/>
    </location>
</feature>
<dbReference type="Gene3D" id="3.30.70.1070">
    <property type="entry name" value="Sporulation related repeat"/>
    <property type="match status" value="1"/>
</dbReference>
<dbReference type="EMBL" id="CP031217">
    <property type="protein sequence ID" value="AXH13382.1"/>
    <property type="molecule type" value="Genomic_DNA"/>
</dbReference>
<dbReference type="Gene3D" id="1.20.1600.10">
    <property type="entry name" value="Outer membrane efflux proteins (OEP)"/>
    <property type="match status" value="1"/>
</dbReference>
<reference evidence="10 12" key="1">
    <citation type="submission" date="2017-10" db="EMBL/GenBank/DDBJ databases">
        <title>Genomics of the genus Arcobacter.</title>
        <authorList>
            <person name="Perez-Cataluna A."/>
            <person name="Figueras M.J."/>
        </authorList>
    </citation>
    <scope>NUCLEOTIDE SEQUENCE [LARGE SCALE GENOMIC DNA]</scope>
    <source>
        <strain evidence="10 12">CECT 7835</strain>
    </source>
</reference>
<dbReference type="GO" id="GO:0015562">
    <property type="term" value="F:efflux transmembrane transporter activity"/>
    <property type="evidence" value="ECO:0007669"/>
    <property type="project" value="InterPro"/>
</dbReference>
<dbReference type="SUPFAM" id="SSF56954">
    <property type="entry name" value="Outer membrane efflux proteins (OEP)"/>
    <property type="match status" value="1"/>
</dbReference>
<organism evidence="10 12">
    <name type="scientific">Halarcobacter bivalviorum</name>
    <dbReference type="NCBI Taxonomy" id="663364"/>
    <lineage>
        <taxon>Bacteria</taxon>
        <taxon>Pseudomonadati</taxon>
        <taxon>Campylobacterota</taxon>
        <taxon>Epsilonproteobacteria</taxon>
        <taxon>Campylobacterales</taxon>
        <taxon>Arcobacteraceae</taxon>
        <taxon>Halarcobacter</taxon>
    </lineage>
</organism>
<evidence type="ECO:0000313" key="11">
    <source>
        <dbReference type="Proteomes" id="UP000253850"/>
    </source>
</evidence>
<dbReference type="RefSeq" id="WP_114840168.1">
    <property type="nucleotide sequence ID" value="NZ_CP031217.1"/>
</dbReference>
<evidence type="ECO:0000313" key="9">
    <source>
        <dbReference type="EMBL" id="AXH13382.1"/>
    </source>
</evidence>
<evidence type="ECO:0000256" key="4">
    <source>
        <dbReference type="ARBA" id="ARBA00022452"/>
    </source>
</evidence>
<evidence type="ECO:0000256" key="6">
    <source>
        <dbReference type="ARBA" id="ARBA00023136"/>
    </source>
</evidence>
<proteinExistence type="inferred from homology"/>
<comment type="subcellular location">
    <subcellularLocation>
        <location evidence="1">Cell outer membrane</location>
    </subcellularLocation>
</comment>
<dbReference type="GO" id="GO:0009279">
    <property type="term" value="C:cell outer membrane"/>
    <property type="evidence" value="ECO:0007669"/>
    <property type="project" value="UniProtKB-SubCell"/>
</dbReference>
<dbReference type="InterPro" id="IPR003423">
    <property type="entry name" value="OMP_efflux"/>
</dbReference>
<dbReference type="AlphaFoldDB" id="A0AAX2A984"/>
<dbReference type="GO" id="GO:0042834">
    <property type="term" value="F:peptidoglycan binding"/>
    <property type="evidence" value="ECO:0007669"/>
    <property type="project" value="InterPro"/>
</dbReference>
<evidence type="ECO:0000256" key="3">
    <source>
        <dbReference type="ARBA" id="ARBA00022448"/>
    </source>
</evidence>
<accession>A0AAX2A984</accession>
<dbReference type="KEGG" id="hbv:ABIV_2408"/>
<keyword evidence="6" id="KW-0472">Membrane</keyword>
<evidence type="ECO:0000256" key="2">
    <source>
        <dbReference type="ARBA" id="ARBA00007613"/>
    </source>
</evidence>
<keyword evidence="8" id="KW-0732">Signal</keyword>
<dbReference type="GO" id="GO:0015288">
    <property type="term" value="F:porin activity"/>
    <property type="evidence" value="ECO:0007669"/>
    <property type="project" value="TreeGrafter"/>
</dbReference>
<dbReference type="Pfam" id="PF02321">
    <property type="entry name" value="OEP"/>
    <property type="match status" value="2"/>
</dbReference>
<name>A0AAX2A984_9BACT</name>
<evidence type="ECO:0000256" key="5">
    <source>
        <dbReference type="ARBA" id="ARBA00022692"/>
    </source>
</evidence>
<evidence type="ECO:0000313" key="12">
    <source>
        <dbReference type="Proteomes" id="UP000289193"/>
    </source>
</evidence>
<evidence type="ECO:0000313" key="10">
    <source>
        <dbReference type="EMBL" id="RXK10015.1"/>
    </source>
</evidence>
<keyword evidence="4" id="KW-1134">Transmembrane beta strand</keyword>
<dbReference type="EMBL" id="PDKM01000003">
    <property type="protein sequence ID" value="RXK10015.1"/>
    <property type="molecule type" value="Genomic_DNA"/>
</dbReference>
<reference evidence="9 11" key="2">
    <citation type="submission" date="2018-07" db="EMBL/GenBank/DDBJ databases">
        <title>Complete genome of the Arcobacter bivalviorum type strain LMG 26154.</title>
        <authorList>
            <person name="Miller W.G."/>
            <person name="Yee E."/>
            <person name="Bono J.L."/>
        </authorList>
    </citation>
    <scope>NUCLEOTIDE SEQUENCE [LARGE SCALE GENOMIC DNA]</scope>
    <source>
        <strain evidence="9 11">LMG 26154</strain>
    </source>
</reference>
<comment type="similarity">
    <text evidence="2">Belongs to the outer membrane factor (OMF) (TC 1.B.17) family.</text>
</comment>
<keyword evidence="5" id="KW-0812">Transmembrane</keyword>
<sequence length="598" mass="70138">MKKLAHILLVTGISFSASNAVSLKESVVRTLDTNPDVLSEKLNKEAYRKYVDEEKADYYPTLDFQAFLEDTETRSDRDNVETDPTTGRKDGWNTSLTLEQIIYDGGKTPSEVEEFRHKYFSNKYRSNQRVEEIVKRTVDSYLDLVKYQELLDLSNLNLKIHEDYLILAQEKEAVSGEILETYEVNSKKHFLIDRYLEQEVEQKEIKNTFLQYTSIKNVGNVCRPQIDDNLIPKTSEENVEDALRKNLKILKAVEDIKEQRENIVQANATFLPTLRFQWQGSLDDDLAYPENGRQDISRSRLILNWNLFEGGKNKIQKEREKLFLLEKQKILDNVVNEVVKEANTNYYKYQNQKKRIENYKKYVQDNKNIRDVYIKQLEDGTRTFIDVLNAESEYYRSEIDLLNYEYELYQLYFNILIDRGMLSYSVLTSNNQSCKAFIPTKYNSRFKNQNKKDDTELKDLDLLNELGADLNLTKEEQLSADKEISDIINGKKVEVVEEKVIETTKAEFPEGKYTINIASIDQKESVKEYLNNYKLNKDKIFAYNTNNTTNLIYGSFDNLENAISEMKNIDKNIIDKKIYIDTLSKHKLLYDKFKSNNQ</sequence>
<keyword evidence="12" id="KW-1185">Reference proteome</keyword>
<dbReference type="Proteomes" id="UP000253850">
    <property type="component" value="Chromosome"/>
</dbReference>
<keyword evidence="3" id="KW-0813">Transport</keyword>
<evidence type="ECO:0000256" key="7">
    <source>
        <dbReference type="ARBA" id="ARBA00023237"/>
    </source>
</evidence>
<dbReference type="PANTHER" id="PTHR30026">
    <property type="entry name" value="OUTER MEMBRANE PROTEIN TOLC"/>
    <property type="match status" value="1"/>
</dbReference>
<dbReference type="PANTHER" id="PTHR30026:SF20">
    <property type="entry name" value="OUTER MEMBRANE PROTEIN TOLC"/>
    <property type="match status" value="1"/>
</dbReference>
<dbReference type="InterPro" id="IPR036680">
    <property type="entry name" value="SPOR-like_sf"/>
</dbReference>
<evidence type="ECO:0000256" key="1">
    <source>
        <dbReference type="ARBA" id="ARBA00004442"/>
    </source>
</evidence>
<evidence type="ECO:0000256" key="8">
    <source>
        <dbReference type="SAM" id="SignalP"/>
    </source>
</evidence>
<gene>
    <name evidence="9" type="ORF">ABIV_2408</name>
    <name evidence="10" type="ORF">CRV05_06460</name>
</gene>
<keyword evidence="7" id="KW-0998">Cell outer membrane</keyword>
<dbReference type="GO" id="GO:1990281">
    <property type="term" value="C:efflux pump complex"/>
    <property type="evidence" value="ECO:0007669"/>
    <property type="project" value="TreeGrafter"/>
</dbReference>
<dbReference type="Proteomes" id="UP000289193">
    <property type="component" value="Unassembled WGS sequence"/>
</dbReference>
<feature type="chain" id="PRO_5044718486" evidence="8">
    <location>
        <begin position="20"/>
        <end position="598"/>
    </location>
</feature>